<dbReference type="GO" id="GO:0005634">
    <property type="term" value="C:nucleus"/>
    <property type="evidence" value="ECO:0007669"/>
    <property type="project" value="UniProtKB-SubCell"/>
</dbReference>
<evidence type="ECO:0000259" key="6">
    <source>
        <dbReference type="Pfam" id="PF01918"/>
    </source>
</evidence>
<feature type="compositionally biased region" description="Basic residues" evidence="4">
    <location>
        <begin position="261"/>
        <end position="273"/>
    </location>
</feature>
<keyword evidence="5" id="KW-0472">Membrane</keyword>
<dbReference type="Proteomes" id="UP000428333">
    <property type="component" value="Linkage Group LG06"/>
</dbReference>
<dbReference type="SUPFAM" id="SSF82704">
    <property type="entry name" value="AlbA-like"/>
    <property type="match status" value="1"/>
</dbReference>
<dbReference type="GO" id="GO:0003723">
    <property type="term" value="F:RNA binding"/>
    <property type="evidence" value="ECO:0007669"/>
    <property type="project" value="TreeGrafter"/>
</dbReference>
<evidence type="ECO:0000313" key="7">
    <source>
        <dbReference type="EMBL" id="KAE9456906.1"/>
    </source>
</evidence>
<dbReference type="InterPro" id="IPR002775">
    <property type="entry name" value="DNA/RNA-bd_Alba-like"/>
</dbReference>
<dbReference type="OrthoDB" id="424402at2759"/>
<evidence type="ECO:0000256" key="4">
    <source>
        <dbReference type="SAM" id="MobiDB-lite"/>
    </source>
</evidence>
<evidence type="ECO:0000256" key="5">
    <source>
        <dbReference type="SAM" id="Phobius"/>
    </source>
</evidence>
<keyword evidence="8" id="KW-1185">Reference proteome</keyword>
<proteinExistence type="inferred from homology"/>
<accession>A0A6A4L8S7</accession>
<dbReference type="Pfam" id="PF01918">
    <property type="entry name" value="Alba"/>
    <property type="match status" value="1"/>
</dbReference>
<evidence type="ECO:0000256" key="2">
    <source>
        <dbReference type="ARBA" id="ARBA00008018"/>
    </source>
</evidence>
<evidence type="ECO:0000313" key="8">
    <source>
        <dbReference type="Proteomes" id="UP000428333"/>
    </source>
</evidence>
<dbReference type="InterPro" id="IPR051958">
    <property type="entry name" value="Alba-like_NAB"/>
</dbReference>
<comment type="similarity">
    <text evidence="2">Belongs to the histone-like Alba family.</text>
</comment>
<keyword evidence="5" id="KW-0812">Transmembrane</keyword>
<evidence type="ECO:0000256" key="3">
    <source>
        <dbReference type="ARBA" id="ARBA00023242"/>
    </source>
</evidence>
<dbReference type="EMBL" id="QEFC01001554">
    <property type="protein sequence ID" value="KAE9456906.1"/>
    <property type="molecule type" value="Genomic_DNA"/>
</dbReference>
<protein>
    <recommendedName>
        <fullName evidence="6">DNA/RNA-binding protein Alba-like domain-containing protein</fullName>
    </recommendedName>
</protein>
<dbReference type="FunFam" id="3.30.110.20:FF:000003">
    <property type="entry name" value="DNA/RNA-binding protein Alba 1"/>
    <property type="match status" value="1"/>
</dbReference>
<gene>
    <name evidence="7" type="ORF">C3L33_11190</name>
</gene>
<reference evidence="7 8" key="1">
    <citation type="journal article" date="2019" name="Genome Biol. Evol.">
        <title>The Rhododendron genome and chromosomal organization provide insight into shared whole-genome duplications across the heath family (Ericaceae).</title>
        <authorList>
            <person name="Soza V.L."/>
            <person name="Lindsley D."/>
            <person name="Waalkes A."/>
            <person name="Ramage E."/>
            <person name="Patwardhan R.P."/>
            <person name="Burton J.N."/>
            <person name="Adey A."/>
            <person name="Kumar A."/>
            <person name="Qiu R."/>
            <person name="Shendure J."/>
            <person name="Hall B."/>
        </authorList>
    </citation>
    <scope>NUCLEOTIDE SEQUENCE [LARGE SCALE GENOMIC DNA]</scope>
    <source>
        <strain evidence="7">RSF 1966-606</strain>
    </source>
</reference>
<dbReference type="AlphaFoldDB" id="A0A6A4L8S7"/>
<evidence type="ECO:0000256" key="1">
    <source>
        <dbReference type="ARBA" id="ARBA00004123"/>
    </source>
</evidence>
<keyword evidence="3" id="KW-0539">Nucleus</keyword>
<feature type="compositionally biased region" description="Basic residues" evidence="4">
    <location>
        <begin position="333"/>
        <end position="345"/>
    </location>
</feature>
<feature type="region of interest" description="Disordered" evidence="4">
    <location>
        <begin position="248"/>
        <end position="273"/>
    </location>
</feature>
<dbReference type="InterPro" id="IPR036882">
    <property type="entry name" value="Alba-like_dom_sf"/>
</dbReference>
<keyword evidence="5" id="KW-1133">Transmembrane helix</keyword>
<comment type="caution">
    <text evidence="7">The sequence shown here is derived from an EMBL/GenBank/DDBJ whole genome shotgun (WGS) entry which is preliminary data.</text>
</comment>
<comment type="subcellular location">
    <subcellularLocation>
        <location evidence="1">Nucleus</location>
    </subcellularLocation>
</comment>
<feature type="compositionally biased region" description="Polar residues" evidence="4">
    <location>
        <begin position="355"/>
        <end position="364"/>
    </location>
</feature>
<feature type="domain" description="DNA/RNA-binding protein Alba-like" evidence="6">
    <location>
        <begin position="129"/>
        <end position="192"/>
    </location>
</feature>
<dbReference type="PANTHER" id="PTHR13516:SF14">
    <property type="entry name" value="ALBA DNA_RNA-BINDING PROTEIN"/>
    <property type="match status" value="1"/>
</dbReference>
<organism evidence="7 8">
    <name type="scientific">Rhododendron williamsianum</name>
    <dbReference type="NCBI Taxonomy" id="262921"/>
    <lineage>
        <taxon>Eukaryota</taxon>
        <taxon>Viridiplantae</taxon>
        <taxon>Streptophyta</taxon>
        <taxon>Embryophyta</taxon>
        <taxon>Tracheophyta</taxon>
        <taxon>Spermatophyta</taxon>
        <taxon>Magnoliopsida</taxon>
        <taxon>eudicotyledons</taxon>
        <taxon>Gunneridae</taxon>
        <taxon>Pentapetalae</taxon>
        <taxon>asterids</taxon>
        <taxon>Ericales</taxon>
        <taxon>Ericaceae</taxon>
        <taxon>Ericoideae</taxon>
        <taxon>Rhodoreae</taxon>
        <taxon>Rhododendron</taxon>
    </lineage>
</organism>
<feature type="non-terminal residue" evidence="7">
    <location>
        <position position="1"/>
    </location>
</feature>
<name>A0A6A4L8S7_9ERIC</name>
<dbReference type="PANTHER" id="PTHR13516">
    <property type="entry name" value="RIBONUCLEASE P SUBUNIT P25"/>
    <property type="match status" value="1"/>
</dbReference>
<dbReference type="Gene3D" id="3.30.110.20">
    <property type="entry name" value="Alba-like domain"/>
    <property type="match status" value="1"/>
</dbReference>
<feature type="region of interest" description="Disordered" evidence="4">
    <location>
        <begin position="333"/>
        <end position="411"/>
    </location>
</feature>
<feature type="transmembrane region" description="Helical" evidence="5">
    <location>
        <begin position="25"/>
        <end position="49"/>
    </location>
</feature>
<feature type="region of interest" description="Disordered" evidence="4">
    <location>
        <begin position="99"/>
        <end position="119"/>
    </location>
</feature>
<sequence>MKKLREVARADDNGRKAVAVNLKKLILLMAFCVSVICYVFFTRIVVYALEMVTSYRYHWTSVVAGELATLVFYVYMGYKLKPGVDNLYFAADDEEEEAADTAEGGAGRRKMDRYQKVEKPRAETPIDENEIRITSQGRMRSYITYAMTLLQEKGSTEIVFKAMGRAINKTVTMVELIKRRIAGLHQITSISSIDITDTWEPLEEGLLPLETTRHVSMIKITLSKTELNSSSVGYQPPLPADQVKALPEFDYDGEGSPTGRGRGRGGRGRGRGRSRAPYVHYLVHINMEFGVGYSLDSRSVTFLKLHLISGNGYPAAEYDDGGWDGNRGYARGRGRGRGRNFRGRGRGGYNGPQIDMQQDASGYNQEAPARGYNEEAPARGRGRGRGRGYGNRGRGRGFRSNGPNYVAAGDA</sequence>